<dbReference type="KEGG" id="ote:Oter_2051"/>
<dbReference type="SUPFAM" id="SSF51445">
    <property type="entry name" value="(Trans)glycosidases"/>
    <property type="match status" value="1"/>
</dbReference>
<dbReference type="CAZy" id="GH2">
    <property type="family name" value="Glycoside Hydrolase Family 2"/>
</dbReference>
<keyword evidence="2 8" id="KW-0378">Hydrolase</keyword>
<dbReference type="Pfam" id="PF02836">
    <property type="entry name" value="Glyco_hydro_2_C"/>
    <property type="match status" value="1"/>
</dbReference>
<dbReference type="EMBL" id="CP001032">
    <property type="protein sequence ID" value="ACB75334.1"/>
    <property type="molecule type" value="Genomic_DNA"/>
</dbReference>
<evidence type="ECO:0000313" key="9">
    <source>
        <dbReference type="Proteomes" id="UP000007013"/>
    </source>
</evidence>
<dbReference type="PANTHER" id="PTHR42732:SF1">
    <property type="entry name" value="BETA-MANNOSIDASE"/>
    <property type="match status" value="1"/>
</dbReference>
<evidence type="ECO:0000256" key="3">
    <source>
        <dbReference type="ARBA" id="ARBA00023295"/>
    </source>
</evidence>
<dbReference type="InterPro" id="IPR036156">
    <property type="entry name" value="Beta-gal/glucu_dom_sf"/>
</dbReference>
<evidence type="ECO:0000313" key="8">
    <source>
        <dbReference type="EMBL" id="ACB75334.1"/>
    </source>
</evidence>
<evidence type="ECO:0000259" key="5">
    <source>
        <dbReference type="Pfam" id="PF02836"/>
    </source>
</evidence>
<dbReference type="Pfam" id="PF16355">
    <property type="entry name" value="DUF4982"/>
    <property type="match status" value="1"/>
</dbReference>
<dbReference type="STRING" id="452637.Oter_2051"/>
<evidence type="ECO:0000256" key="2">
    <source>
        <dbReference type="ARBA" id="ARBA00022801"/>
    </source>
</evidence>
<dbReference type="RefSeq" id="WP_012374871.1">
    <property type="nucleotide sequence ID" value="NC_010571.1"/>
</dbReference>
<dbReference type="AlphaFoldDB" id="B1ZMQ6"/>
<dbReference type="PRINTS" id="PR00132">
    <property type="entry name" value="GLHYDRLASE2"/>
</dbReference>
<keyword evidence="9" id="KW-1185">Reference proteome</keyword>
<dbReference type="InterPro" id="IPR032311">
    <property type="entry name" value="DUF4982"/>
</dbReference>
<reference evidence="8 9" key="1">
    <citation type="journal article" date="2011" name="J. Bacteriol.">
        <title>Genome sequence of the verrucomicrobium Opitutus terrae PB90-1, an abundant inhabitant of rice paddy soil ecosystems.</title>
        <authorList>
            <person name="van Passel M.W."/>
            <person name="Kant R."/>
            <person name="Palva A."/>
            <person name="Copeland A."/>
            <person name="Lucas S."/>
            <person name="Lapidus A."/>
            <person name="Glavina del Rio T."/>
            <person name="Pitluck S."/>
            <person name="Goltsman E."/>
            <person name="Clum A."/>
            <person name="Sun H."/>
            <person name="Schmutz J."/>
            <person name="Larimer F.W."/>
            <person name="Land M.L."/>
            <person name="Hauser L."/>
            <person name="Kyrpides N."/>
            <person name="Mikhailova N."/>
            <person name="Richardson P.P."/>
            <person name="Janssen P.H."/>
            <person name="de Vos W.M."/>
            <person name="Smidt H."/>
        </authorList>
    </citation>
    <scope>NUCLEOTIDE SEQUENCE [LARGE SCALE GENOMIC DNA]</scope>
    <source>
        <strain evidence="9">DSM 11246 / JCM 15787 / PB90-1</strain>
    </source>
</reference>
<feature type="domain" description="Glycosyl hydrolases family 2 sugar binding" evidence="6">
    <location>
        <begin position="11"/>
        <end position="147"/>
    </location>
</feature>
<evidence type="ECO:0000256" key="1">
    <source>
        <dbReference type="ARBA" id="ARBA00007401"/>
    </source>
</evidence>
<comment type="similarity">
    <text evidence="1">Belongs to the glycosyl hydrolase 2 family.</text>
</comment>
<organism evidence="8 9">
    <name type="scientific">Opitutus terrae (strain DSM 11246 / JCM 15787 / PB90-1)</name>
    <dbReference type="NCBI Taxonomy" id="452637"/>
    <lineage>
        <taxon>Bacteria</taxon>
        <taxon>Pseudomonadati</taxon>
        <taxon>Verrucomicrobiota</taxon>
        <taxon>Opitutia</taxon>
        <taxon>Opitutales</taxon>
        <taxon>Opitutaceae</taxon>
        <taxon>Opitutus</taxon>
    </lineage>
</organism>
<dbReference type="Proteomes" id="UP000007013">
    <property type="component" value="Chromosome"/>
</dbReference>
<accession>B1ZMQ6</accession>
<dbReference type="Gene3D" id="2.60.120.260">
    <property type="entry name" value="Galactose-binding domain-like"/>
    <property type="match status" value="1"/>
</dbReference>
<dbReference type="Pfam" id="PF00703">
    <property type="entry name" value="Glyco_hydro_2"/>
    <property type="match status" value="1"/>
</dbReference>
<dbReference type="Gene3D" id="3.20.20.80">
    <property type="entry name" value="Glycosidases"/>
    <property type="match status" value="1"/>
</dbReference>
<dbReference type="PANTHER" id="PTHR42732">
    <property type="entry name" value="BETA-GALACTOSIDASE"/>
    <property type="match status" value="1"/>
</dbReference>
<feature type="domain" description="DUF4982" evidence="7">
    <location>
        <begin position="580"/>
        <end position="642"/>
    </location>
</feature>
<proteinExistence type="inferred from homology"/>
<sequence length="766" mass="84517">MLEIVSLDHGWEFRRLESPVATAWTEVRLPHSPFLADLNGHGHWLGVCEYRRTLQVEHPVAGARYVLDVGAAMHSARVLIDGVEAGAHEGGYLPFEVDLTDHLASGAARVLTLVLDNRDNPHVPPGKPLQDLDFCWFGGLYRDVALRIYPPVHLTEAISAGEVAGGGVLVRTLELTERSARVAVKTQVRNATAAPVTMALQVELLLGNRIVASSRSGPITLAAQAAEHRELEIVVSQPRCWSPREPVLHRVRVTVLADDGTVLDLREMRFGIRRIAFSRSGGFVINGQRLRLRGTNRHQEHPYLGYAVPPAAQYRDARRIKEAGFDYVRLSHYPQAPEFLDACDELGIVVMNCIPGWQFLGGERFRAACVENARQLIRRDRNHPCVVLWELSLNETEMDEPFMAQLHAVGHEELPGDQMFTCGWIDGYDVFIHSRQHGKIHQWRNGDKALVVAEYGDWEYYAANEGFDQNTGAGVHAAWSNSRQFRANGERGLRQQAWNHVVALNDTLTSPAVLDGQWAMFDYARGYHPVRAACGVMDVFRLPKFSYHFYRSQRDADDVGSGWAGGPTVFIASHWTAASELRVVVFSNCEEVELSLNGKLLGRRRPERTSLTQKLPHPPFVFDLAKFEPGTLQATGWIAGQRRAVHQVATTGVASRIELAVDAASVPSGPTGPDLVFAHARICDADGNLCVAETRSVEFRLEGEGEIVGPRVLPAEAGVASVLVALNGQGAGVLTARGERLDAVRRELVVRSGGEARQSAAVRRTS</sequence>
<dbReference type="Pfam" id="PF02837">
    <property type="entry name" value="Glyco_hydro_2_N"/>
    <property type="match status" value="1"/>
</dbReference>
<feature type="domain" description="Glycoside hydrolase family 2 immunoglobulin-like beta-sandwich" evidence="4">
    <location>
        <begin position="174"/>
        <end position="273"/>
    </location>
</feature>
<keyword evidence="3" id="KW-0326">Glycosidase</keyword>
<dbReference type="InterPro" id="IPR006104">
    <property type="entry name" value="Glyco_hydro_2_N"/>
</dbReference>
<gene>
    <name evidence="8" type="ordered locus">Oter_2051</name>
</gene>
<dbReference type="GO" id="GO:0005975">
    <property type="term" value="P:carbohydrate metabolic process"/>
    <property type="evidence" value="ECO:0007669"/>
    <property type="project" value="InterPro"/>
</dbReference>
<dbReference type="eggNOG" id="COG3250">
    <property type="taxonomic scope" value="Bacteria"/>
</dbReference>
<dbReference type="Gene3D" id="2.60.40.10">
    <property type="entry name" value="Immunoglobulins"/>
    <property type="match status" value="3"/>
</dbReference>
<dbReference type="InterPro" id="IPR013783">
    <property type="entry name" value="Ig-like_fold"/>
</dbReference>
<dbReference type="InterPro" id="IPR006103">
    <property type="entry name" value="Glyco_hydro_2_cat"/>
</dbReference>
<dbReference type="InterPro" id="IPR006102">
    <property type="entry name" value="Ig-like_GH2"/>
</dbReference>
<dbReference type="SUPFAM" id="SSF49303">
    <property type="entry name" value="beta-Galactosidase/glucuronidase domain"/>
    <property type="match status" value="1"/>
</dbReference>
<evidence type="ECO:0000259" key="6">
    <source>
        <dbReference type="Pfam" id="PF02837"/>
    </source>
</evidence>
<evidence type="ECO:0000259" key="4">
    <source>
        <dbReference type="Pfam" id="PF00703"/>
    </source>
</evidence>
<dbReference type="InterPro" id="IPR051913">
    <property type="entry name" value="GH2_Domain-Containing"/>
</dbReference>
<dbReference type="OrthoDB" id="9762066at2"/>
<dbReference type="GO" id="GO:0004553">
    <property type="term" value="F:hydrolase activity, hydrolyzing O-glycosyl compounds"/>
    <property type="evidence" value="ECO:0007669"/>
    <property type="project" value="InterPro"/>
</dbReference>
<dbReference type="InterPro" id="IPR006101">
    <property type="entry name" value="Glyco_hydro_2"/>
</dbReference>
<evidence type="ECO:0000259" key="7">
    <source>
        <dbReference type="Pfam" id="PF16355"/>
    </source>
</evidence>
<dbReference type="InterPro" id="IPR017853">
    <property type="entry name" value="GH"/>
</dbReference>
<dbReference type="HOGENOM" id="CLU_006501_5_1_0"/>
<dbReference type="InterPro" id="IPR008979">
    <property type="entry name" value="Galactose-bd-like_sf"/>
</dbReference>
<feature type="domain" description="Glycoside hydrolase family 2 catalytic" evidence="5">
    <location>
        <begin position="281"/>
        <end position="400"/>
    </location>
</feature>
<dbReference type="SUPFAM" id="SSF49785">
    <property type="entry name" value="Galactose-binding domain-like"/>
    <property type="match status" value="1"/>
</dbReference>
<protein>
    <submittedName>
        <fullName evidence="8">Glycoside hydrolase family 2 sugar binding</fullName>
    </submittedName>
</protein>
<name>B1ZMQ6_OPITP</name>